<dbReference type="PROSITE" id="PS50069">
    <property type="entry name" value="CULLIN_2"/>
    <property type="match status" value="1"/>
</dbReference>
<dbReference type="Gene3D" id="1.20.1310.10">
    <property type="entry name" value="Cullin Repeats"/>
    <property type="match status" value="4"/>
</dbReference>
<dbReference type="GO" id="GO:0006511">
    <property type="term" value="P:ubiquitin-dependent protein catabolic process"/>
    <property type="evidence" value="ECO:0007669"/>
    <property type="project" value="InterPro"/>
</dbReference>
<dbReference type="InterPro" id="IPR016159">
    <property type="entry name" value="Cullin_repeat-like_dom_sf"/>
</dbReference>
<dbReference type="InterPro" id="IPR036390">
    <property type="entry name" value="WH_DNA-bd_sf"/>
</dbReference>
<dbReference type="Proteomes" id="UP000186922">
    <property type="component" value="Unassembled WGS sequence"/>
</dbReference>
<dbReference type="EMBL" id="BDGG01000004">
    <property type="protein sequence ID" value="GAU97261.1"/>
    <property type="molecule type" value="Genomic_DNA"/>
</dbReference>
<dbReference type="InterPro" id="IPR036317">
    <property type="entry name" value="Cullin_homology_sf"/>
</dbReference>
<protein>
    <recommendedName>
        <fullName evidence="4">Cullin family profile domain-containing protein</fullName>
    </recommendedName>
</protein>
<dbReference type="InterPro" id="IPR036388">
    <property type="entry name" value="WH-like_DNA-bd_sf"/>
</dbReference>
<dbReference type="Gene3D" id="3.30.230.130">
    <property type="entry name" value="Cullin, Chain C, Domain 2"/>
    <property type="match status" value="1"/>
</dbReference>
<dbReference type="Pfam" id="PF26557">
    <property type="entry name" value="Cullin_AB"/>
    <property type="match status" value="1"/>
</dbReference>
<reference evidence="5 6" key="1">
    <citation type="journal article" date="2016" name="Nat. Commun.">
        <title>Extremotolerant tardigrade genome and improved radiotolerance of human cultured cells by tardigrade-unique protein.</title>
        <authorList>
            <person name="Hashimoto T."/>
            <person name="Horikawa D.D."/>
            <person name="Saito Y."/>
            <person name="Kuwahara H."/>
            <person name="Kozuka-Hata H."/>
            <person name="Shin-I T."/>
            <person name="Minakuchi Y."/>
            <person name="Ohishi K."/>
            <person name="Motoyama A."/>
            <person name="Aizu T."/>
            <person name="Enomoto A."/>
            <person name="Kondo K."/>
            <person name="Tanaka S."/>
            <person name="Hara Y."/>
            <person name="Koshikawa S."/>
            <person name="Sagara H."/>
            <person name="Miura T."/>
            <person name="Yokobori S."/>
            <person name="Miyagawa K."/>
            <person name="Suzuki Y."/>
            <person name="Kubo T."/>
            <person name="Oyama M."/>
            <person name="Kohara Y."/>
            <person name="Fujiyama A."/>
            <person name="Arakawa K."/>
            <person name="Katayama T."/>
            <person name="Toyoda A."/>
            <person name="Kunieda T."/>
        </authorList>
    </citation>
    <scope>NUCLEOTIDE SEQUENCE [LARGE SCALE GENOMIC DNA]</scope>
    <source>
        <strain evidence="5 6">YOKOZUNA-1</strain>
    </source>
</reference>
<evidence type="ECO:0000313" key="5">
    <source>
        <dbReference type="EMBL" id="GAU97261.1"/>
    </source>
</evidence>
<dbReference type="Pfam" id="PF00888">
    <property type="entry name" value="Cullin"/>
    <property type="match status" value="1"/>
</dbReference>
<accession>A0A1D1V6E0</accession>
<dbReference type="Pfam" id="PF10557">
    <property type="entry name" value="Cullin_Nedd8"/>
    <property type="match status" value="1"/>
</dbReference>
<gene>
    <name evidence="5" type="primary">RvY_08588-1</name>
    <name evidence="5" type="synonym">RvY_08588.1</name>
    <name evidence="5" type="ORF">RvY_08588</name>
</gene>
<evidence type="ECO:0000313" key="6">
    <source>
        <dbReference type="Proteomes" id="UP000186922"/>
    </source>
</evidence>
<dbReference type="PANTHER" id="PTHR11932">
    <property type="entry name" value="CULLIN"/>
    <property type="match status" value="1"/>
</dbReference>
<dbReference type="InterPro" id="IPR016158">
    <property type="entry name" value="Cullin_homology"/>
</dbReference>
<name>A0A1D1V6E0_RAMVA</name>
<dbReference type="Gene3D" id="1.10.10.10">
    <property type="entry name" value="Winged helix-like DNA-binding domain superfamily/Winged helix DNA-binding domain"/>
    <property type="match status" value="1"/>
</dbReference>
<dbReference type="SUPFAM" id="SSF46785">
    <property type="entry name" value="Winged helix' DNA-binding domain"/>
    <property type="match status" value="1"/>
</dbReference>
<dbReference type="SMART" id="SM00182">
    <property type="entry name" value="CULLIN"/>
    <property type="match status" value="1"/>
</dbReference>
<comment type="caution">
    <text evidence="5">The sequence shown here is derived from an EMBL/GenBank/DDBJ whole genome shotgun (WGS) entry which is preliminary data.</text>
</comment>
<comment type="similarity">
    <text evidence="1 2 3">Belongs to the cullin family.</text>
</comment>
<evidence type="ECO:0000256" key="1">
    <source>
        <dbReference type="ARBA" id="ARBA00006019"/>
    </source>
</evidence>
<dbReference type="AlphaFoldDB" id="A0A1D1V6E0"/>
<dbReference type="SMART" id="SM00884">
    <property type="entry name" value="Cullin_Nedd8"/>
    <property type="match status" value="1"/>
</dbReference>
<dbReference type="InterPro" id="IPR045093">
    <property type="entry name" value="Cullin"/>
</dbReference>
<organism evidence="5 6">
    <name type="scientific">Ramazzottius varieornatus</name>
    <name type="common">Water bear</name>
    <name type="synonym">Tardigrade</name>
    <dbReference type="NCBI Taxonomy" id="947166"/>
    <lineage>
        <taxon>Eukaryota</taxon>
        <taxon>Metazoa</taxon>
        <taxon>Ecdysozoa</taxon>
        <taxon>Tardigrada</taxon>
        <taxon>Eutardigrada</taxon>
        <taxon>Parachela</taxon>
        <taxon>Hypsibioidea</taxon>
        <taxon>Ramazzottiidae</taxon>
        <taxon>Ramazzottius</taxon>
    </lineage>
</organism>
<evidence type="ECO:0000259" key="4">
    <source>
        <dbReference type="PROSITE" id="PS50069"/>
    </source>
</evidence>
<dbReference type="SUPFAM" id="SSF74788">
    <property type="entry name" value="Cullin repeat-like"/>
    <property type="match status" value="1"/>
</dbReference>
<dbReference type="InterPro" id="IPR059120">
    <property type="entry name" value="Cullin-like_AB"/>
</dbReference>
<dbReference type="SUPFAM" id="SSF75632">
    <property type="entry name" value="Cullin homology domain"/>
    <property type="match status" value="1"/>
</dbReference>
<dbReference type="InterPro" id="IPR001373">
    <property type="entry name" value="Cullin_N"/>
</dbReference>
<sequence length="731" mass="84635">MENERAMEDLCLPWGDILREYNEAPLLDFARSRFTKIFSTDWSGCSFHEMYTCCYYLTIHKGGWKLVATYKDVINKQFELIRQNVLDKLDETSLHRLTTAFLDFRKSVDLCSDWLMYVDRVFVPQERIPTCRQQALTMFHDLFFGFDPNGDKLKALVASWIYRDREMDEGGYFDRSTLKGLCDMFVELADGRKTYYENIIEKPFFEASHAFIQGIAAEIFTSSNVMTYAVAADRLFTKEIERIQGVFEPEVVTRYREYLMEEIIKKPLTYLLDKNGHVHQLINENRHDELSNLYILLEHLPDGRQIFFQQIAVELSAEFTSKMGLETTTLVTDLLQLKKRCDNFAQFSFDKDPAFDALVHASIGRTVASHQCNIQELLLHSIDDQLLRSTKPVDPADINRIGDLLSFLPDRASFETACKRLLARRLLTGRAFNRNLDAFNILHKRMEKNRKSAACYGGANTLLELVRMVDDVETSKKLTSHFHSIETGSEIDCSVLMLRSGLWPISLQNSYSLNLPYELAPIFEDYSRFYNLRHKGRKVALHPQFGSVTLTARFDVDTECVVQLSLTQTCILLLFNDRTRRTLDELHVITSIPVRILQSTLHDLSFGKHKILVVDSVGIQLNTHFIPPSSRIQIPPTWVHDIEEVVAITANHSWEAGGRRQIVDASIVRVMKVNKEMDGASLNEAVKKDLGRRMQLDVFDDELHDRINSLILREYLTKERIDNVFLYRYKY</sequence>
<dbReference type="InterPro" id="IPR019559">
    <property type="entry name" value="Cullin_neddylation_domain"/>
</dbReference>
<proteinExistence type="inferred from homology"/>
<dbReference type="STRING" id="947166.A0A1D1V6E0"/>
<feature type="domain" description="Cullin family profile" evidence="4">
    <location>
        <begin position="373"/>
        <end position="605"/>
    </location>
</feature>
<dbReference type="OrthoDB" id="27073at2759"/>
<keyword evidence="6" id="KW-1185">Reference proteome</keyword>
<evidence type="ECO:0000256" key="2">
    <source>
        <dbReference type="PROSITE-ProRule" id="PRU00330"/>
    </source>
</evidence>
<dbReference type="GO" id="GO:0031625">
    <property type="term" value="F:ubiquitin protein ligase binding"/>
    <property type="evidence" value="ECO:0007669"/>
    <property type="project" value="InterPro"/>
</dbReference>
<evidence type="ECO:0000256" key="3">
    <source>
        <dbReference type="RuleBase" id="RU003829"/>
    </source>
</evidence>